<dbReference type="GO" id="GO:0008010">
    <property type="term" value="F:structural constituent of chitin-based larval cuticle"/>
    <property type="evidence" value="ECO:0007669"/>
    <property type="project" value="TreeGrafter"/>
</dbReference>
<feature type="signal peptide" evidence="2">
    <location>
        <begin position="1"/>
        <end position="18"/>
    </location>
</feature>
<proteinExistence type="predicted"/>
<dbReference type="Proteomes" id="UP001107558">
    <property type="component" value="Chromosome 4"/>
</dbReference>
<dbReference type="PRINTS" id="PR00947">
    <property type="entry name" value="CUTICLE"/>
</dbReference>
<evidence type="ECO:0000313" key="3">
    <source>
        <dbReference type="EMBL" id="KAG5668518.1"/>
    </source>
</evidence>
<dbReference type="PROSITE" id="PS51155">
    <property type="entry name" value="CHIT_BIND_RR_2"/>
    <property type="match status" value="1"/>
</dbReference>
<dbReference type="GO" id="GO:0062129">
    <property type="term" value="C:chitin-based extracellular matrix"/>
    <property type="evidence" value="ECO:0007669"/>
    <property type="project" value="TreeGrafter"/>
</dbReference>
<dbReference type="OrthoDB" id="7255276at2759"/>
<comment type="caution">
    <text evidence="3">The sequence shown here is derived from an EMBL/GenBank/DDBJ whole genome shotgun (WGS) entry which is preliminary data.</text>
</comment>
<name>A0A9J6BGC0_POLVA</name>
<dbReference type="InterPro" id="IPR050468">
    <property type="entry name" value="Cuticle_Struct_Prot"/>
</dbReference>
<dbReference type="InterPro" id="IPR000618">
    <property type="entry name" value="Insect_cuticle"/>
</dbReference>
<dbReference type="EMBL" id="JADBJN010000004">
    <property type="protein sequence ID" value="KAG5668518.1"/>
    <property type="molecule type" value="Genomic_DNA"/>
</dbReference>
<reference evidence="3" key="1">
    <citation type="submission" date="2021-03" db="EMBL/GenBank/DDBJ databases">
        <title>Chromosome level genome of the anhydrobiotic midge Polypedilum vanderplanki.</title>
        <authorList>
            <person name="Yoshida Y."/>
            <person name="Kikawada T."/>
            <person name="Gusev O."/>
        </authorList>
    </citation>
    <scope>NUCLEOTIDE SEQUENCE</scope>
    <source>
        <strain evidence="3">NIAS01</strain>
        <tissue evidence="3">Whole body or cell culture</tissue>
    </source>
</reference>
<dbReference type="PANTHER" id="PTHR10380">
    <property type="entry name" value="CUTICLE PROTEIN"/>
    <property type="match status" value="1"/>
</dbReference>
<organism evidence="3 4">
    <name type="scientific">Polypedilum vanderplanki</name>
    <name type="common">Sleeping chironomid midge</name>
    <dbReference type="NCBI Taxonomy" id="319348"/>
    <lineage>
        <taxon>Eukaryota</taxon>
        <taxon>Metazoa</taxon>
        <taxon>Ecdysozoa</taxon>
        <taxon>Arthropoda</taxon>
        <taxon>Hexapoda</taxon>
        <taxon>Insecta</taxon>
        <taxon>Pterygota</taxon>
        <taxon>Neoptera</taxon>
        <taxon>Endopterygota</taxon>
        <taxon>Diptera</taxon>
        <taxon>Nematocera</taxon>
        <taxon>Chironomoidea</taxon>
        <taxon>Chironomidae</taxon>
        <taxon>Chironominae</taxon>
        <taxon>Polypedilum</taxon>
        <taxon>Polypedilum</taxon>
    </lineage>
</organism>
<keyword evidence="4" id="KW-1185">Reference proteome</keyword>
<gene>
    <name evidence="3" type="ORF">PVAND_016457</name>
</gene>
<keyword evidence="2" id="KW-0732">Signal</keyword>
<evidence type="ECO:0000256" key="2">
    <source>
        <dbReference type="SAM" id="SignalP"/>
    </source>
</evidence>
<keyword evidence="1" id="KW-0193">Cuticle</keyword>
<sequence>MFKFVIFSLLAISAITQAQQNPADAQATVLSNNFADDGAGNFLYNYETSNQIKADAKGLPKQVNDADGKPISIETQQGTYSFVAPDGQTYTVEWTADENGYQAKGAHIPVPPSK</sequence>
<dbReference type="AlphaFoldDB" id="A0A9J6BGC0"/>
<dbReference type="Pfam" id="PF00379">
    <property type="entry name" value="Chitin_bind_4"/>
    <property type="match status" value="1"/>
</dbReference>
<evidence type="ECO:0000313" key="4">
    <source>
        <dbReference type="Proteomes" id="UP001107558"/>
    </source>
</evidence>
<dbReference type="PANTHER" id="PTHR10380:SF222">
    <property type="entry name" value="CUTICULAR PROTEIN 47EA"/>
    <property type="match status" value="1"/>
</dbReference>
<protein>
    <recommendedName>
        <fullName evidence="5">Cuticular protein</fullName>
    </recommendedName>
</protein>
<feature type="chain" id="PRO_5039895608" description="Cuticular protein" evidence="2">
    <location>
        <begin position="19"/>
        <end position="114"/>
    </location>
</feature>
<evidence type="ECO:0008006" key="5">
    <source>
        <dbReference type="Google" id="ProtNLM"/>
    </source>
</evidence>
<accession>A0A9J6BGC0</accession>
<evidence type="ECO:0000256" key="1">
    <source>
        <dbReference type="PROSITE-ProRule" id="PRU00497"/>
    </source>
</evidence>